<dbReference type="Gene3D" id="1.10.340.70">
    <property type="match status" value="1"/>
</dbReference>
<dbReference type="InterPro" id="IPR041588">
    <property type="entry name" value="Integrase_H2C2"/>
</dbReference>
<dbReference type="Proteomes" id="UP000015102">
    <property type="component" value="Unassembled WGS sequence"/>
</dbReference>
<name>T1H2I4_MEGSC</name>
<dbReference type="EMBL" id="CAQQ02177016">
    <property type="status" value="NOT_ANNOTATED_CDS"/>
    <property type="molecule type" value="Genomic_DNA"/>
</dbReference>
<evidence type="ECO:0000259" key="1">
    <source>
        <dbReference type="Pfam" id="PF17921"/>
    </source>
</evidence>
<feature type="domain" description="Integrase zinc-binding" evidence="1">
    <location>
        <begin position="43"/>
        <end position="84"/>
    </location>
</feature>
<evidence type="ECO:0000313" key="2">
    <source>
        <dbReference type="EnsemblMetazoa" id="MESCA010432-PA"/>
    </source>
</evidence>
<reference evidence="2" key="2">
    <citation type="submission" date="2015-06" db="UniProtKB">
        <authorList>
            <consortium name="EnsemblMetazoa"/>
        </authorList>
    </citation>
    <scope>IDENTIFICATION</scope>
</reference>
<dbReference type="EnsemblMetazoa" id="MESCA010432-RA">
    <property type="protein sequence ID" value="MESCA010432-PA"/>
    <property type="gene ID" value="MESCA010432"/>
</dbReference>
<dbReference type="AlphaFoldDB" id="T1H2I4"/>
<sequence length="88" mass="10414">MKECSRYVEKFPEKNPDFTIINGKLLKHAPNRNLTDDDWLLFVPAPMRERLLKENNDTSGHLGNRRTNLRICNKYSWPGMTRDNKHTD</sequence>
<dbReference type="Pfam" id="PF17921">
    <property type="entry name" value="Integrase_H2C2"/>
    <property type="match status" value="1"/>
</dbReference>
<keyword evidence="3" id="KW-1185">Reference proteome</keyword>
<proteinExistence type="predicted"/>
<dbReference type="HOGENOM" id="CLU_2471646_0_0_1"/>
<evidence type="ECO:0000313" key="3">
    <source>
        <dbReference type="Proteomes" id="UP000015102"/>
    </source>
</evidence>
<organism evidence="2 3">
    <name type="scientific">Megaselia scalaris</name>
    <name type="common">Humpbacked fly</name>
    <name type="synonym">Phora scalaris</name>
    <dbReference type="NCBI Taxonomy" id="36166"/>
    <lineage>
        <taxon>Eukaryota</taxon>
        <taxon>Metazoa</taxon>
        <taxon>Ecdysozoa</taxon>
        <taxon>Arthropoda</taxon>
        <taxon>Hexapoda</taxon>
        <taxon>Insecta</taxon>
        <taxon>Pterygota</taxon>
        <taxon>Neoptera</taxon>
        <taxon>Endopterygota</taxon>
        <taxon>Diptera</taxon>
        <taxon>Brachycera</taxon>
        <taxon>Muscomorpha</taxon>
        <taxon>Platypezoidea</taxon>
        <taxon>Phoridae</taxon>
        <taxon>Megaseliini</taxon>
        <taxon>Megaselia</taxon>
    </lineage>
</organism>
<reference evidence="3" key="1">
    <citation type="submission" date="2013-02" db="EMBL/GenBank/DDBJ databases">
        <authorList>
            <person name="Hughes D."/>
        </authorList>
    </citation>
    <scope>NUCLEOTIDE SEQUENCE</scope>
    <source>
        <strain>Durham</strain>
        <strain evidence="3">NC isolate 2 -- Noor lab</strain>
    </source>
</reference>
<protein>
    <recommendedName>
        <fullName evidence="1">Integrase zinc-binding domain-containing protein</fullName>
    </recommendedName>
</protein>
<accession>T1H2I4</accession>